<dbReference type="Proteomes" id="UP001501371">
    <property type="component" value="Unassembled WGS sequence"/>
</dbReference>
<evidence type="ECO:0000313" key="3">
    <source>
        <dbReference type="Proteomes" id="UP001501371"/>
    </source>
</evidence>
<keyword evidence="3" id="KW-1185">Reference proteome</keyword>
<feature type="region of interest" description="Disordered" evidence="1">
    <location>
        <begin position="1"/>
        <end position="55"/>
    </location>
</feature>
<sequence length="55" mass="5768">MRTRARARQAGPTAPAIVSEDTAMPGGPPPSEPAVTHKDNARNPRKVPVAGEKHS</sequence>
<protein>
    <submittedName>
        <fullName evidence="2">Uncharacterized protein</fullName>
    </submittedName>
</protein>
<gene>
    <name evidence="2" type="ORF">GCM10009654_62780</name>
</gene>
<evidence type="ECO:0000256" key="1">
    <source>
        <dbReference type="SAM" id="MobiDB-lite"/>
    </source>
</evidence>
<reference evidence="3" key="1">
    <citation type="journal article" date="2019" name="Int. J. Syst. Evol. Microbiol.">
        <title>The Global Catalogue of Microorganisms (GCM) 10K type strain sequencing project: providing services to taxonomists for standard genome sequencing and annotation.</title>
        <authorList>
            <consortium name="The Broad Institute Genomics Platform"/>
            <consortium name="The Broad Institute Genome Sequencing Center for Infectious Disease"/>
            <person name="Wu L."/>
            <person name="Ma J."/>
        </authorList>
    </citation>
    <scope>NUCLEOTIDE SEQUENCE [LARGE SCALE GENOMIC DNA]</scope>
    <source>
        <strain evidence="3">JCM 12696</strain>
    </source>
</reference>
<evidence type="ECO:0000313" key="2">
    <source>
        <dbReference type="EMBL" id="GAA1197357.1"/>
    </source>
</evidence>
<organism evidence="2 3">
    <name type="scientific">Streptomyces hebeiensis</name>
    <dbReference type="NCBI Taxonomy" id="229486"/>
    <lineage>
        <taxon>Bacteria</taxon>
        <taxon>Bacillati</taxon>
        <taxon>Actinomycetota</taxon>
        <taxon>Actinomycetes</taxon>
        <taxon>Kitasatosporales</taxon>
        <taxon>Streptomycetaceae</taxon>
        <taxon>Streptomyces</taxon>
    </lineage>
</organism>
<dbReference type="EMBL" id="BAAAKV010000088">
    <property type="protein sequence ID" value="GAA1197357.1"/>
    <property type="molecule type" value="Genomic_DNA"/>
</dbReference>
<accession>A0ABP4FSE5</accession>
<name>A0ABP4FSE5_9ACTN</name>
<comment type="caution">
    <text evidence="2">The sequence shown here is derived from an EMBL/GenBank/DDBJ whole genome shotgun (WGS) entry which is preliminary data.</text>
</comment>
<proteinExistence type="predicted"/>